<keyword evidence="5" id="KW-0808">Transferase</keyword>
<comment type="function">
    <text evidence="2">Catalyzes the methylthiolation of N6-(dimethylallyl)adenosine (i(6)A), leading to the formation of 2-methylthio-N6-(dimethylallyl)adenosine (ms(2)i(6)A) at position 37 in tRNAs that read codons beginning with uridine.</text>
</comment>
<dbReference type="InterPro" id="IPR005839">
    <property type="entry name" value="Methylthiotransferase"/>
</dbReference>
<dbReference type="InterPro" id="IPR007197">
    <property type="entry name" value="rSAM"/>
</dbReference>
<dbReference type="InterPro" id="IPR058240">
    <property type="entry name" value="rSAM_sf"/>
</dbReference>
<dbReference type="InterPro" id="IPR020612">
    <property type="entry name" value="Methylthiotransferase_CS"/>
</dbReference>
<dbReference type="EMBL" id="BMXI01000019">
    <property type="protein sequence ID" value="GHC65362.1"/>
    <property type="molecule type" value="Genomic_DNA"/>
</dbReference>
<organism evidence="14 15">
    <name type="scientific">Roseibacillus persicicus</name>
    <dbReference type="NCBI Taxonomy" id="454148"/>
    <lineage>
        <taxon>Bacteria</taxon>
        <taxon>Pseudomonadati</taxon>
        <taxon>Verrucomicrobiota</taxon>
        <taxon>Verrucomicrobiia</taxon>
        <taxon>Verrucomicrobiales</taxon>
        <taxon>Verrucomicrobiaceae</taxon>
        <taxon>Roseibacillus</taxon>
    </lineage>
</organism>
<evidence type="ECO:0000259" key="12">
    <source>
        <dbReference type="PROSITE" id="PS51449"/>
    </source>
</evidence>
<dbReference type="Pfam" id="PF04055">
    <property type="entry name" value="Radical_SAM"/>
    <property type="match status" value="1"/>
</dbReference>
<evidence type="ECO:0000256" key="8">
    <source>
        <dbReference type="ARBA" id="ARBA00023004"/>
    </source>
</evidence>
<evidence type="ECO:0000259" key="11">
    <source>
        <dbReference type="PROSITE" id="PS50926"/>
    </source>
</evidence>
<keyword evidence="6" id="KW-0949">S-adenosyl-L-methionine</keyword>
<feature type="domain" description="MTTase N-terminal" evidence="12">
    <location>
        <begin position="1"/>
        <end position="106"/>
    </location>
</feature>
<keyword evidence="8" id="KW-0408">Iron</keyword>
<dbReference type="SMART" id="SM00729">
    <property type="entry name" value="Elp3"/>
    <property type="match status" value="1"/>
</dbReference>
<reference evidence="14" key="1">
    <citation type="journal article" date="2014" name="Int. J. Syst. Evol. Microbiol.">
        <title>Complete genome sequence of Corynebacterium casei LMG S-19264T (=DSM 44701T), isolated from a smear-ripened cheese.</title>
        <authorList>
            <consortium name="US DOE Joint Genome Institute (JGI-PGF)"/>
            <person name="Walter F."/>
            <person name="Albersmeier A."/>
            <person name="Kalinowski J."/>
            <person name="Ruckert C."/>
        </authorList>
    </citation>
    <scope>NUCLEOTIDE SEQUENCE</scope>
    <source>
        <strain evidence="14">KCTC 12988</strain>
    </source>
</reference>
<dbReference type="FunFam" id="3.80.30.20:FF:000001">
    <property type="entry name" value="tRNA-2-methylthio-N(6)-dimethylallyladenosine synthase 2"/>
    <property type="match status" value="1"/>
</dbReference>
<keyword evidence="15" id="KW-1185">Reference proteome</keyword>
<evidence type="ECO:0000256" key="10">
    <source>
        <dbReference type="ARBA" id="ARBA00033765"/>
    </source>
</evidence>
<dbReference type="InterPro" id="IPR002792">
    <property type="entry name" value="TRAM_dom"/>
</dbReference>
<dbReference type="PROSITE" id="PS50926">
    <property type="entry name" value="TRAM"/>
    <property type="match status" value="1"/>
</dbReference>
<evidence type="ECO:0000313" key="14">
    <source>
        <dbReference type="EMBL" id="GHC65362.1"/>
    </source>
</evidence>
<dbReference type="GO" id="GO:0005829">
    <property type="term" value="C:cytosol"/>
    <property type="evidence" value="ECO:0007669"/>
    <property type="project" value="TreeGrafter"/>
</dbReference>
<dbReference type="NCBIfam" id="TIGR00089">
    <property type="entry name" value="MiaB/RimO family radical SAM methylthiotransferase"/>
    <property type="match status" value="1"/>
</dbReference>
<dbReference type="Gene3D" id="3.40.50.12160">
    <property type="entry name" value="Methylthiotransferase, N-terminal domain"/>
    <property type="match status" value="1"/>
</dbReference>
<dbReference type="GO" id="GO:0046872">
    <property type="term" value="F:metal ion binding"/>
    <property type="evidence" value="ECO:0007669"/>
    <property type="project" value="UniProtKB-KW"/>
</dbReference>
<comment type="caution">
    <text evidence="14">The sequence shown here is derived from an EMBL/GenBank/DDBJ whole genome shotgun (WGS) entry which is preliminary data.</text>
</comment>
<comment type="cofactor">
    <cofactor evidence="1">
        <name>[4Fe-4S] cluster</name>
        <dbReference type="ChEBI" id="CHEBI:49883"/>
    </cofactor>
</comment>
<evidence type="ECO:0000256" key="5">
    <source>
        <dbReference type="ARBA" id="ARBA00022679"/>
    </source>
</evidence>
<feature type="domain" description="Radical SAM core" evidence="13">
    <location>
        <begin position="167"/>
        <end position="401"/>
    </location>
</feature>
<keyword evidence="7" id="KW-0479">Metal-binding</keyword>
<dbReference type="SFLD" id="SFLDS00029">
    <property type="entry name" value="Radical_SAM"/>
    <property type="match status" value="1"/>
</dbReference>
<evidence type="ECO:0000256" key="7">
    <source>
        <dbReference type="ARBA" id="ARBA00022723"/>
    </source>
</evidence>
<evidence type="ECO:0000313" key="15">
    <source>
        <dbReference type="Proteomes" id="UP000644507"/>
    </source>
</evidence>
<dbReference type="Pfam" id="PF01938">
    <property type="entry name" value="TRAM"/>
    <property type="match status" value="1"/>
</dbReference>
<dbReference type="Proteomes" id="UP000644507">
    <property type="component" value="Unassembled WGS sequence"/>
</dbReference>
<sequence length="469" mass="52730">MNERDSEQVAREFVDGGYTLTQDETDADAILVNTCSVRDQAEQKALGKMGMMGKHREERSHVVYGFMGCMAQSRGAELFERIPHLDVVVGTQKYHRVFHHVDGILRSRMVGRMDEVGGEMVTTRVEDEVAIRPIGGNNKPKPVSAGLVDIEEEAGSQNTIRDHIPSAKKGASSFVSIMQGCNMRCSFCIVPDTRGKERGRPIRQIVDEIKVLRDQGVKEITLLGQIVNLYGRTEFPKVDGKSPFVQLLEAVHEVDGIERIRFTSPHPIGYRDDLVAAFTYLPKLCSHIHFPMQSGSDRILKAMRRPYKNEKFIEICEKMKGARSDMAITTDIIVGFPTETEEDFQATVDCVKQIGFDNSFIFRYSKRKDTPAAEMEGQLSEKVKEERNQELLRIQGELTKAKNAALIGTRQQVLCEGPSKTNKQRLSGRTVHNKIVIFDGDAERMEGQIFDVHVEDSTGYTLYGRPDLG</sequence>
<evidence type="ECO:0000256" key="4">
    <source>
        <dbReference type="ARBA" id="ARBA00022490"/>
    </source>
</evidence>
<dbReference type="PANTHER" id="PTHR43020:SF2">
    <property type="entry name" value="MITOCHONDRIAL TRNA METHYLTHIOTRANSFERASE CDK5RAP1"/>
    <property type="match status" value="1"/>
</dbReference>
<evidence type="ECO:0000256" key="6">
    <source>
        <dbReference type="ARBA" id="ARBA00022691"/>
    </source>
</evidence>
<accession>A0A918TZ38</accession>
<evidence type="ECO:0000256" key="9">
    <source>
        <dbReference type="ARBA" id="ARBA00023014"/>
    </source>
</evidence>
<evidence type="ECO:0000256" key="1">
    <source>
        <dbReference type="ARBA" id="ARBA00001966"/>
    </source>
</evidence>
<dbReference type="PROSITE" id="PS51449">
    <property type="entry name" value="MTTASE_N"/>
    <property type="match status" value="1"/>
</dbReference>
<dbReference type="SUPFAM" id="SSF102114">
    <property type="entry name" value="Radical SAM enzymes"/>
    <property type="match status" value="1"/>
</dbReference>
<dbReference type="InterPro" id="IPR038135">
    <property type="entry name" value="Methylthiotransferase_N_sf"/>
</dbReference>
<dbReference type="PANTHER" id="PTHR43020">
    <property type="entry name" value="CDK5 REGULATORY SUBUNIT-ASSOCIATED PROTEIN 1"/>
    <property type="match status" value="1"/>
</dbReference>
<dbReference type="PROSITE" id="PS51918">
    <property type="entry name" value="RADICAL_SAM"/>
    <property type="match status" value="1"/>
</dbReference>
<dbReference type="InterPro" id="IPR006638">
    <property type="entry name" value="Elp3/MiaA/NifB-like_rSAM"/>
</dbReference>
<proteinExistence type="predicted"/>
<evidence type="ECO:0000256" key="3">
    <source>
        <dbReference type="ARBA" id="ARBA00022485"/>
    </source>
</evidence>
<dbReference type="Gene3D" id="3.80.30.20">
    <property type="entry name" value="tm_1862 like domain"/>
    <property type="match status" value="1"/>
</dbReference>
<dbReference type="PROSITE" id="PS01278">
    <property type="entry name" value="MTTASE_RADICAL"/>
    <property type="match status" value="1"/>
</dbReference>
<evidence type="ECO:0000256" key="2">
    <source>
        <dbReference type="ARBA" id="ARBA00003234"/>
    </source>
</evidence>
<keyword evidence="3" id="KW-0004">4Fe-4S</keyword>
<evidence type="ECO:0000259" key="13">
    <source>
        <dbReference type="PROSITE" id="PS51918"/>
    </source>
</evidence>
<protein>
    <recommendedName>
        <fullName evidence="10">tRNA-2-methylthio-N(6)-dimethylallyladenosine synthase</fullName>
        <ecNumber evidence="10">2.8.4.3</ecNumber>
    </recommendedName>
</protein>
<dbReference type="InterPro" id="IPR023404">
    <property type="entry name" value="rSAM_horseshoe"/>
</dbReference>
<dbReference type="SFLD" id="SFLDG01061">
    <property type="entry name" value="methylthiotransferase"/>
    <property type="match status" value="1"/>
</dbReference>
<name>A0A918TZ38_9BACT</name>
<dbReference type="CDD" id="cd01335">
    <property type="entry name" value="Radical_SAM"/>
    <property type="match status" value="1"/>
</dbReference>
<reference evidence="14" key="2">
    <citation type="submission" date="2020-09" db="EMBL/GenBank/DDBJ databases">
        <authorList>
            <person name="Sun Q."/>
            <person name="Kim S."/>
        </authorList>
    </citation>
    <scope>NUCLEOTIDE SEQUENCE</scope>
    <source>
        <strain evidence="14">KCTC 12988</strain>
    </source>
</reference>
<feature type="domain" description="TRAM" evidence="11">
    <location>
        <begin position="404"/>
        <end position="468"/>
    </location>
</feature>
<dbReference type="GO" id="GO:0051539">
    <property type="term" value="F:4 iron, 4 sulfur cluster binding"/>
    <property type="evidence" value="ECO:0007669"/>
    <property type="project" value="UniProtKB-KW"/>
</dbReference>
<dbReference type="Pfam" id="PF00919">
    <property type="entry name" value="UPF0004"/>
    <property type="match status" value="1"/>
</dbReference>
<dbReference type="SFLD" id="SFLDG01082">
    <property type="entry name" value="B12-binding_domain_containing"/>
    <property type="match status" value="1"/>
</dbReference>
<dbReference type="AlphaFoldDB" id="A0A918TZ38"/>
<keyword evidence="4" id="KW-0963">Cytoplasm</keyword>
<dbReference type="GO" id="GO:0035597">
    <property type="term" value="F:tRNA-2-methylthio-N(6)-dimethylallyladenosine(37) synthase activity"/>
    <property type="evidence" value="ECO:0007669"/>
    <property type="project" value="UniProtKB-EC"/>
</dbReference>
<dbReference type="InterPro" id="IPR013848">
    <property type="entry name" value="Methylthiotransferase_N"/>
</dbReference>
<gene>
    <name evidence="14" type="primary">miaB</name>
    <name evidence="14" type="ORF">GCM10007100_36400</name>
</gene>
<dbReference type="EC" id="2.8.4.3" evidence="10"/>
<keyword evidence="9" id="KW-0411">Iron-sulfur</keyword>